<dbReference type="Proteomes" id="UP001629249">
    <property type="component" value="Unassembled WGS sequence"/>
</dbReference>
<evidence type="ECO:0000313" key="4">
    <source>
        <dbReference type="Proteomes" id="UP001629249"/>
    </source>
</evidence>
<dbReference type="InterPro" id="IPR001387">
    <property type="entry name" value="Cro/C1-type_HTH"/>
</dbReference>
<evidence type="ECO:0000256" key="1">
    <source>
        <dbReference type="SAM" id="MobiDB-lite"/>
    </source>
</evidence>
<evidence type="ECO:0000313" key="3">
    <source>
        <dbReference type="EMBL" id="MFL9883099.1"/>
    </source>
</evidence>
<dbReference type="SMART" id="SM00530">
    <property type="entry name" value="HTH_XRE"/>
    <property type="match status" value="1"/>
</dbReference>
<protein>
    <submittedName>
        <fullName evidence="3">Helix-turn-helix transcriptional regulator</fullName>
    </submittedName>
</protein>
<dbReference type="Gene3D" id="1.10.260.40">
    <property type="entry name" value="lambda repressor-like DNA-binding domains"/>
    <property type="match status" value="1"/>
</dbReference>
<dbReference type="RefSeq" id="WP_408326528.1">
    <property type="nucleotide sequence ID" value="NZ_JAQQFH010000002.1"/>
</dbReference>
<sequence length="166" mass="18000">MKKTSIRSILAANLRNAMDAHQTLNTQMRLALRSGIAQRTVGRMLSGAVDPQLGHVEAVAEALGVSVTDLLTDHGGEPALRFDRERVAKLSAEDRAKIQTFIEFIIASQDVGSGASDAPFSISETIPATPAQRDMVKRVAQRRPTINTLSIDENQTRPKGGSRGRR</sequence>
<feature type="domain" description="HTH cro/C1-type" evidence="2">
    <location>
        <begin position="30"/>
        <end position="70"/>
    </location>
</feature>
<comment type="caution">
    <text evidence="3">The sequence shown here is derived from an EMBL/GenBank/DDBJ whole genome shotgun (WGS) entry which is preliminary data.</text>
</comment>
<keyword evidence="4" id="KW-1185">Reference proteome</keyword>
<organism evidence="3 4">
    <name type="scientific">Paraburkholderia agricolaris</name>
    <dbReference type="NCBI Taxonomy" id="2152888"/>
    <lineage>
        <taxon>Bacteria</taxon>
        <taxon>Pseudomonadati</taxon>
        <taxon>Pseudomonadota</taxon>
        <taxon>Betaproteobacteria</taxon>
        <taxon>Burkholderiales</taxon>
        <taxon>Burkholderiaceae</taxon>
        <taxon>Paraburkholderia</taxon>
    </lineage>
</organism>
<name>A0ABW8ZIR0_9BURK</name>
<proteinExistence type="predicted"/>
<dbReference type="EMBL" id="JAQQFN010000005">
    <property type="protein sequence ID" value="MFL9883099.1"/>
    <property type="molecule type" value="Genomic_DNA"/>
</dbReference>
<dbReference type="InterPro" id="IPR010982">
    <property type="entry name" value="Lambda_DNA-bd_dom_sf"/>
</dbReference>
<feature type="compositionally biased region" description="Polar residues" evidence="1">
    <location>
        <begin position="144"/>
        <end position="153"/>
    </location>
</feature>
<evidence type="ECO:0000259" key="2">
    <source>
        <dbReference type="PROSITE" id="PS50943"/>
    </source>
</evidence>
<gene>
    <name evidence="3" type="ORF">PQR66_08685</name>
</gene>
<reference evidence="3 4" key="1">
    <citation type="journal article" date="2024" name="Chem. Sci.">
        <title>Discovery of megapolipeptins by genome mining of a Burkholderiales bacteria collection.</title>
        <authorList>
            <person name="Paulo B.S."/>
            <person name="Recchia M.J.J."/>
            <person name="Lee S."/>
            <person name="Fergusson C.H."/>
            <person name="Romanowski S.B."/>
            <person name="Hernandez A."/>
            <person name="Krull N."/>
            <person name="Liu D.Y."/>
            <person name="Cavanagh H."/>
            <person name="Bos A."/>
            <person name="Gray C.A."/>
            <person name="Murphy B.T."/>
            <person name="Linington R.G."/>
            <person name="Eustaquio A.S."/>
        </authorList>
    </citation>
    <scope>NUCLEOTIDE SEQUENCE [LARGE SCALE GENOMIC DNA]</scope>
    <source>
        <strain evidence="3 4">RL16-012-BIC-B</strain>
    </source>
</reference>
<accession>A0ABW8ZIR0</accession>
<dbReference type="PROSITE" id="PS50943">
    <property type="entry name" value="HTH_CROC1"/>
    <property type="match status" value="1"/>
</dbReference>
<feature type="region of interest" description="Disordered" evidence="1">
    <location>
        <begin position="127"/>
        <end position="166"/>
    </location>
</feature>
<dbReference type="Pfam" id="PF01381">
    <property type="entry name" value="HTH_3"/>
    <property type="match status" value="1"/>
</dbReference>
<dbReference type="SUPFAM" id="SSF47413">
    <property type="entry name" value="lambda repressor-like DNA-binding domains"/>
    <property type="match status" value="1"/>
</dbReference>